<protein>
    <submittedName>
        <fullName evidence="3">Clp protease</fullName>
    </submittedName>
</protein>
<keyword evidence="4" id="KW-1185">Reference proteome</keyword>
<proteinExistence type="predicted"/>
<dbReference type="Gene3D" id="3.30.530.20">
    <property type="match status" value="1"/>
</dbReference>
<dbReference type="InterPro" id="IPR019587">
    <property type="entry name" value="Polyketide_cyclase/dehydratase"/>
</dbReference>
<reference evidence="3 4" key="1">
    <citation type="submission" date="2018-10" db="EMBL/GenBank/DDBJ databases">
        <authorList>
            <person name="Li J."/>
        </authorList>
    </citation>
    <scope>NUCLEOTIDE SEQUENCE [LARGE SCALE GENOMIC DNA]</scope>
    <source>
        <strain evidence="3 4">IF 016277</strain>
    </source>
</reference>
<dbReference type="Pfam" id="PF02861">
    <property type="entry name" value="Clp_N"/>
    <property type="match status" value="1"/>
</dbReference>
<dbReference type="EMBL" id="RCUX01000016">
    <property type="protein sequence ID" value="RLP72771.1"/>
    <property type="molecule type" value="Genomic_DNA"/>
</dbReference>
<dbReference type="OrthoDB" id="3428089at2"/>
<dbReference type="CDD" id="cd07814">
    <property type="entry name" value="SRPBCC_CalC_Aha1-like"/>
    <property type="match status" value="1"/>
</dbReference>
<organism evidence="3 4">
    <name type="scientific">Mycetocola tolaasinivorans</name>
    <dbReference type="NCBI Taxonomy" id="76635"/>
    <lineage>
        <taxon>Bacteria</taxon>
        <taxon>Bacillati</taxon>
        <taxon>Actinomycetota</taxon>
        <taxon>Actinomycetes</taxon>
        <taxon>Micrococcales</taxon>
        <taxon>Microbacteriaceae</taxon>
        <taxon>Mycetocola</taxon>
    </lineage>
</organism>
<evidence type="ECO:0000313" key="3">
    <source>
        <dbReference type="EMBL" id="RLP72771.1"/>
    </source>
</evidence>
<dbReference type="InterPro" id="IPR023393">
    <property type="entry name" value="START-like_dom_sf"/>
</dbReference>
<dbReference type="PROSITE" id="PS51903">
    <property type="entry name" value="CLP_R"/>
    <property type="match status" value="1"/>
</dbReference>
<sequence length="348" mass="37398">MSGIIGAAGAAQTLSLAAMEEASRQGKRDTDIEHLLLALALSDRPAGSALRACGVSLSAVRRAIRDQEAAELAALGMSVRMPEPGRIVFHETSGYAWTRRAEALLSSAASARSDSEGAGYTERVLTLLLVEPSGRVSDVLARCGTSTAEVRLALAGDTGKIPAASSARARMELDVAGAAGTRGWVSGTSEVFVPAVPADVWALLVDPLRIPEWFPAIGTVSGLAEDKGLEDNESSRRWWALAPTTRPDGKSIRVREQFRRRTVQMIEARAGESVRWRFEFPDAARAGTQDIVCDLREDAGGTRVRLTALWARPQGWCRLVGVLLSGPRRLVIWLNLFQIGGALSRAFR</sequence>
<comment type="caution">
    <text evidence="3">The sequence shown here is derived from an EMBL/GenBank/DDBJ whole genome shotgun (WGS) entry which is preliminary data.</text>
</comment>
<evidence type="ECO:0000256" key="1">
    <source>
        <dbReference type="PROSITE-ProRule" id="PRU01251"/>
    </source>
</evidence>
<keyword evidence="1" id="KW-0677">Repeat</keyword>
<evidence type="ECO:0000259" key="2">
    <source>
        <dbReference type="PROSITE" id="PS51903"/>
    </source>
</evidence>
<name>A0A3L6ZZA2_9MICO</name>
<dbReference type="AlphaFoldDB" id="A0A3L6ZZA2"/>
<dbReference type="InterPro" id="IPR004176">
    <property type="entry name" value="Clp_R_N"/>
</dbReference>
<dbReference type="Proteomes" id="UP000272503">
    <property type="component" value="Unassembled WGS sequence"/>
</dbReference>
<dbReference type="SUPFAM" id="SSF55961">
    <property type="entry name" value="Bet v1-like"/>
    <property type="match status" value="1"/>
</dbReference>
<gene>
    <name evidence="3" type="ORF">D9V32_15095</name>
</gene>
<dbReference type="RefSeq" id="WP_121649748.1">
    <property type="nucleotide sequence ID" value="NZ_RCUX01000016.1"/>
</dbReference>
<evidence type="ECO:0000313" key="4">
    <source>
        <dbReference type="Proteomes" id="UP000272503"/>
    </source>
</evidence>
<dbReference type="Gene3D" id="1.10.1780.10">
    <property type="entry name" value="Clp, N-terminal domain"/>
    <property type="match status" value="1"/>
</dbReference>
<keyword evidence="3" id="KW-0378">Hydrolase</keyword>
<feature type="domain" description="Clp R" evidence="2">
    <location>
        <begin position="1"/>
        <end position="71"/>
    </location>
</feature>
<keyword evidence="3" id="KW-0645">Protease</keyword>
<dbReference type="GO" id="GO:0008233">
    <property type="term" value="F:peptidase activity"/>
    <property type="evidence" value="ECO:0007669"/>
    <property type="project" value="UniProtKB-KW"/>
</dbReference>
<dbReference type="Pfam" id="PF10604">
    <property type="entry name" value="Polyketide_cyc2"/>
    <property type="match status" value="1"/>
</dbReference>
<dbReference type="InterPro" id="IPR036628">
    <property type="entry name" value="Clp_N_dom_sf"/>
</dbReference>
<dbReference type="GO" id="GO:0006508">
    <property type="term" value="P:proteolysis"/>
    <property type="evidence" value="ECO:0007669"/>
    <property type="project" value="UniProtKB-KW"/>
</dbReference>
<accession>A0A3L6ZZA2</accession>